<reference evidence="1 2" key="1">
    <citation type="journal article" date="2018" name="J. Allergy Clin. Immunol.">
        <title>High-quality assembly of Dermatophagoides pteronyssinus genome and transcriptome reveals a wide range of novel allergens.</title>
        <authorList>
            <person name="Liu X.Y."/>
            <person name="Yang K.Y."/>
            <person name="Wang M.Q."/>
            <person name="Kwok J.S."/>
            <person name="Zeng X."/>
            <person name="Yang Z."/>
            <person name="Xiao X.J."/>
            <person name="Lau C.P."/>
            <person name="Li Y."/>
            <person name="Huang Z.M."/>
            <person name="Ba J.G."/>
            <person name="Yim A.K."/>
            <person name="Ouyang C.Y."/>
            <person name="Ngai S.M."/>
            <person name="Chan T.F."/>
            <person name="Leung E.L."/>
            <person name="Liu L."/>
            <person name="Liu Z.G."/>
            <person name="Tsui S.K."/>
        </authorList>
    </citation>
    <scope>NUCLEOTIDE SEQUENCE [LARGE SCALE GENOMIC DNA]</scope>
    <source>
        <strain evidence="1">Derp</strain>
    </source>
</reference>
<dbReference type="Proteomes" id="UP000887458">
    <property type="component" value="Unassembled WGS sequence"/>
</dbReference>
<evidence type="ECO:0000313" key="2">
    <source>
        <dbReference type="Proteomes" id="UP000887458"/>
    </source>
</evidence>
<organism evidence="1 2">
    <name type="scientific">Dermatophagoides pteronyssinus</name>
    <name type="common">European house dust mite</name>
    <dbReference type="NCBI Taxonomy" id="6956"/>
    <lineage>
        <taxon>Eukaryota</taxon>
        <taxon>Metazoa</taxon>
        <taxon>Ecdysozoa</taxon>
        <taxon>Arthropoda</taxon>
        <taxon>Chelicerata</taxon>
        <taxon>Arachnida</taxon>
        <taxon>Acari</taxon>
        <taxon>Acariformes</taxon>
        <taxon>Sarcoptiformes</taxon>
        <taxon>Astigmata</taxon>
        <taxon>Psoroptidia</taxon>
        <taxon>Analgoidea</taxon>
        <taxon>Pyroglyphidae</taxon>
        <taxon>Dermatophagoidinae</taxon>
        <taxon>Dermatophagoides</taxon>
    </lineage>
</organism>
<proteinExistence type="predicted"/>
<protein>
    <submittedName>
        <fullName evidence="1">Uncharacterized protein</fullName>
    </submittedName>
</protein>
<reference evidence="1 2" key="2">
    <citation type="journal article" date="2022" name="Mol. Biol. Evol.">
        <title>Comparative Genomics Reveals Insights into the Divergent Evolution of Astigmatic Mites and Household Pest Adaptations.</title>
        <authorList>
            <person name="Xiong Q."/>
            <person name="Wan A.T."/>
            <person name="Liu X."/>
            <person name="Fung C.S."/>
            <person name="Xiao X."/>
            <person name="Malainual N."/>
            <person name="Hou J."/>
            <person name="Wang L."/>
            <person name="Wang M."/>
            <person name="Yang K.Y."/>
            <person name="Cui Y."/>
            <person name="Leung E.L."/>
            <person name="Nong W."/>
            <person name="Shin S.K."/>
            <person name="Au S.W."/>
            <person name="Jeong K.Y."/>
            <person name="Chew F.T."/>
            <person name="Hui J.H."/>
            <person name="Leung T.F."/>
            <person name="Tungtrongchitr A."/>
            <person name="Zhong N."/>
            <person name="Liu Z."/>
            <person name="Tsui S.K."/>
        </authorList>
    </citation>
    <scope>NUCLEOTIDE SEQUENCE [LARGE SCALE GENOMIC DNA]</scope>
    <source>
        <strain evidence="1">Derp</strain>
    </source>
</reference>
<keyword evidence="2" id="KW-1185">Reference proteome</keyword>
<comment type="caution">
    <text evidence="1">The sequence shown here is derived from an EMBL/GenBank/DDBJ whole genome shotgun (WGS) entry which is preliminary data.</text>
</comment>
<gene>
    <name evidence="1" type="ORF">DERP_007303</name>
</gene>
<evidence type="ECO:0000313" key="1">
    <source>
        <dbReference type="EMBL" id="KAH9417306.1"/>
    </source>
</evidence>
<accession>A0ABQ8J433</accession>
<sequence>MHILISSISSSISSVNVIFNLSSSSIFDFSLFENENDFDKFVDDDCDDGDMTDFIFNRRFKIIRFFRAQHPPPPTFVPSLVFICLLATVPFGSTN</sequence>
<name>A0ABQ8J433_DERPT</name>
<dbReference type="EMBL" id="NJHN03000077">
    <property type="protein sequence ID" value="KAH9417306.1"/>
    <property type="molecule type" value="Genomic_DNA"/>
</dbReference>